<dbReference type="InterPro" id="IPR014001">
    <property type="entry name" value="Helicase_ATP-bd"/>
</dbReference>
<dbReference type="SUPFAM" id="SSF52540">
    <property type="entry name" value="P-loop containing nucleoside triphosphate hydrolases"/>
    <property type="match status" value="1"/>
</dbReference>
<proteinExistence type="predicted"/>
<dbReference type="Pfam" id="PF04851">
    <property type="entry name" value="ResIII"/>
    <property type="match status" value="1"/>
</dbReference>
<accession>A0A6C0CZL6</accession>
<dbReference type="EMBL" id="MN739509">
    <property type="protein sequence ID" value="QHT09254.1"/>
    <property type="molecule type" value="Genomic_DNA"/>
</dbReference>
<name>A0A6C0CZL6_9ZZZZ</name>
<dbReference type="Gene3D" id="3.40.50.300">
    <property type="entry name" value="P-loop containing nucleotide triphosphate hydrolases"/>
    <property type="match status" value="2"/>
</dbReference>
<organism evidence="2">
    <name type="scientific">viral metagenome</name>
    <dbReference type="NCBI Taxonomy" id="1070528"/>
    <lineage>
        <taxon>unclassified sequences</taxon>
        <taxon>metagenomes</taxon>
        <taxon>organismal metagenomes</taxon>
    </lineage>
</organism>
<dbReference type="InterPro" id="IPR006935">
    <property type="entry name" value="Helicase/UvrB_N"/>
</dbReference>
<sequence length="722" mass="85971">MIGLYILINGVLNKNKTFKFGMSMRLQERWYDYSDTFEDPRYHCIFIFNTKLNERQVKFLEGKILEKTKRYWCVGWGAEYRDNKLISYQDFIKICEDILLEYVDYRIDYNPVFDKPKRIYKDTDIEPLEMKPIYKIESSDTKFKLKNLEKYDHQIELENNLDILYRDYIATFIWCCGMGKTIMSLIIAEKLEINSMLICVPYISILLQFRETIKKFTDIEPICYYSDSDNKILLTDEYFKSDKIKIVISTYHSCKKILEVTNEYNFKFDFKIGDEAHHLVSTIKEEDKNTFEKFHYIKSVFTLFMTATKKTFENKHGFDMRKKEHFGETIDHKNTRYGIINKRITDYNILTLTNTCKEINDIMNEIDFDVITNYNNIKYDKTELFMAAYFGLKSIEEGLTTHILIYTNTTNSADIVEKVIDILLAKNLFTKVTKDNLYNKALYSQTKCELNIFDDDPLKPPCEMSKFNKSKYGIISCVQIFAEGVDIPILNGVVIGENMSTVIRIVQSCLRPNRLDENQPNKKAYIMIPTNINGINQKLKDVIEHMGKEDSDISQKIKVINCNSKSSTICEIYDKDVKLNFDKEKTAQLNYKLYNSNLFEGGLSLEKQYECYKKLLQTKNYKFVADYLKYNFEDKIDNPPVHFHGVWKNWFDYLSIDYSQWIKNKNEWRSFCKKLNINNIEEYYEMVNVHKNLPPEPEYFYKDFKNITYELNINKRKFRLRR</sequence>
<dbReference type="InterPro" id="IPR027417">
    <property type="entry name" value="P-loop_NTPase"/>
</dbReference>
<dbReference type="GO" id="GO:0005524">
    <property type="term" value="F:ATP binding"/>
    <property type="evidence" value="ECO:0007669"/>
    <property type="project" value="InterPro"/>
</dbReference>
<dbReference type="SMART" id="SM00487">
    <property type="entry name" value="DEXDc"/>
    <property type="match status" value="1"/>
</dbReference>
<protein>
    <recommendedName>
        <fullName evidence="1">Helicase ATP-binding domain-containing protein</fullName>
    </recommendedName>
</protein>
<reference evidence="2" key="1">
    <citation type="journal article" date="2020" name="Nature">
        <title>Giant virus diversity and host interactions through global metagenomics.</title>
        <authorList>
            <person name="Schulz F."/>
            <person name="Roux S."/>
            <person name="Paez-Espino D."/>
            <person name="Jungbluth S."/>
            <person name="Walsh D.A."/>
            <person name="Denef V.J."/>
            <person name="McMahon K.D."/>
            <person name="Konstantinidis K.T."/>
            <person name="Eloe-Fadrosh E.A."/>
            <person name="Kyrpides N.C."/>
            <person name="Woyke T."/>
        </authorList>
    </citation>
    <scope>NUCLEOTIDE SEQUENCE</scope>
    <source>
        <strain evidence="2">GVMAG-M-3300023110-24</strain>
    </source>
</reference>
<dbReference type="AlphaFoldDB" id="A0A6C0CZL6"/>
<evidence type="ECO:0000259" key="1">
    <source>
        <dbReference type="PROSITE" id="PS51192"/>
    </source>
</evidence>
<dbReference type="PROSITE" id="PS51192">
    <property type="entry name" value="HELICASE_ATP_BIND_1"/>
    <property type="match status" value="1"/>
</dbReference>
<dbReference type="GO" id="GO:0016787">
    <property type="term" value="F:hydrolase activity"/>
    <property type="evidence" value="ECO:0007669"/>
    <property type="project" value="InterPro"/>
</dbReference>
<dbReference type="CDD" id="cd18785">
    <property type="entry name" value="SF2_C"/>
    <property type="match status" value="1"/>
</dbReference>
<evidence type="ECO:0000313" key="2">
    <source>
        <dbReference type="EMBL" id="QHT09254.1"/>
    </source>
</evidence>
<feature type="domain" description="Helicase ATP-binding" evidence="1">
    <location>
        <begin position="161"/>
        <end position="327"/>
    </location>
</feature>
<dbReference type="GO" id="GO:0003677">
    <property type="term" value="F:DNA binding"/>
    <property type="evidence" value="ECO:0007669"/>
    <property type="project" value="InterPro"/>
</dbReference>